<organism evidence="2 3">
    <name type="scientific">Knipowitschia caucasica</name>
    <name type="common">Caucasian dwarf goby</name>
    <name type="synonym">Pomatoschistus caucasicus</name>
    <dbReference type="NCBI Taxonomy" id="637954"/>
    <lineage>
        <taxon>Eukaryota</taxon>
        <taxon>Metazoa</taxon>
        <taxon>Chordata</taxon>
        <taxon>Craniata</taxon>
        <taxon>Vertebrata</taxon>
        <taxon>Euteleostomi</taxon>
        <taxon>Actinopterygii</taxon>
        <taxon>Neopterygii</taxon>
        <taxon>Teleostei</taxon>
        <taxon>Neoteleostei</taxon>
        <taxon>Acanthomorphata</taxon>
        <taxon>Gobiaria</taxon>
        <taxon>Gobiiformes</taxon>
        <taxon>Gobioidei</taxon>
        <taxon>Gobiidae</taxon>
        <taxon>Gobiinae</taxon>
        <taxon>Knipowitschia</taxon>
    </lineage>
</organism>
<dbReference type="AlphaFoldDB" id="A0AAV2L1U0"/>
<evidence type="ECO:0000256" key="1">
    <source>
        <dbReference type="SAM" id="MobiDB-lite"/>
    </source>
</evidence>
<protein>
    <submittedName>
        <fullName evidence="2">Uncharacterized protein</fullName>
    </submittedName>
</protein>
<feature type="region of interest" description="Disordered" evidence="1">
    <location>
        <begin position="1"/>
        <end position="31"/>
    </location>
</feature>
<accession>A0AAV2L1U0</accession>
<sequence length="154" mass="14707">MKPGNESYEPKTRRLLQSSEHKTLRGGVTVGGVPGGGVTGAGVTGGGVTRAGVTGGGVTGAGVTGGGVTGAGVTGGGVTGAGVTGGGVIGAGVTGGGVTGRIQNKLNLRRVDVALKASEKVNLRPLLFAGGCCQVDDSNKERDVGLEPGVHGFG</sequence>
<reference evidence="2 3" key="1">
    <citation type="submission" date="2024-04" db="EMBL/GenBank/DDBJ databases">
        <authorList>
            <person name="Waldvogel A.-M."/>
            <person name="Schoenle A."/>
        </authorList>
    </citation>
    <scope>NUCLEOTIDE SEQUENCE [LARGE SCALE GENOMIC DNA]</scope>
</reference>
<gene>
    <name evidence="2" type="ORF">KC01_LOCUS24971</name>
</gene>
<dbReference type="Proteomes" id="UP001497482">
    <property type="component" value="Chromosome 21"/>
</dbReference>
<evidence type="ECO:0000313" key="3">
    <source>
        <dbReference type="Proteomes" id="UP001497482"/>
    </source>
</evidence>
<name>A0AAV2L1U0_KNICA</name>
<evidence type="ECO:0000313" key="2">
    <source>
        <dbReference type="EMBL" id="CAL1596270.1"/>
    </source>
</evidence>
<dbReference type="EMBL" id="OZ035843">
    <property type="protein sequence ID" value="CAL1596270.1"/>
    <property type="molecule type" value="Genomic_DNA"/>
</dbReference>
<keyword evidence="3" id="KW-1185">Reference proteome</keyword>
<proteinExistence type="predicted"/>